<reference evidence="4 5" key="1">
    <citation type="journal article" date="2014" name="Nat. Genet.">
        <title>Genome sequence of the hot pepper provides insights into the evolution of pungency in Capsicum species.</title>
        <authorList>
            <person name="Kim S."/>
            <person name="Park M."/>
            <person name="Yeom S.I."/>
            <person name="Kim Y.M."/>
            <person name="Lee J.M."/>
            <person name="Lee H.A."/>
            <person name="Seo E."/>
            <person name="Choi J."/>
            <person name="Cheong K."/>
            <person name="Kim K.T."/>
            <person name="Jung K."/>
            <person name="Lee G.W."/>
            <person name="Oh S.K."/>
            <person name="Bae C."/>
            <person name="Kim S.B."/>
            <person name="Lee H.Y."/>
            <person name="Kim S.Y."/>
            <person name="Kim M.S."/>
            <person name="Kang B.C."/>
            <person name="Jo Y.D."/>
            <person name="Yang H.B."/>
            <person name="Jeong H.J."/>
            <person name="Kang W.H."/>
            <person name="Kwon J.K."/>
            <person name="Shin C."/>
            <person name="Lim J.Y."/>
            <person name="Park J.H."/>
            <person name="Huh J.H."/>
            <person name="Kim J.S."/>
            <person name="Kim B.D."/>
            <person name="Cohen O."/>
            <person name="Paran I."/>
            <person name="Suh M.C."/>
            <person name="Lee S.B."/>
            <person name="Kim Y.K."/>
            <person name="Shin Y."/>
            <person name="Noh S.J."/>
            <person name="Park J."/>
            <person name="Seo Y.S."/>
            <person name="Kwon S.Y."/>
            <person name="Kim H.A."/>
            <person name="Park J.M."/>
            <person name="Kim H.J."/>
            <person name="Choi S.B."/>
            <person name="Bosland P.W."/>
            <person name="Reeves G."/>
            <person name="Jo S.H."/>
            <person name="Lee B.W."/>
            <person name="Cho H.T."/>
            <person name="Choi H.S."/>
            <person name="Lee M.S."/>
            <person name="Yu Y."/>
            <person name="Do Choi Y."/>
            <person name="Park B.S."/>
            <person name="van Deynze A."/>
            <person name="Ashrafi H."/>
            <person name="Hill T."/>
            <person name="Kim W.T."/>
            <person name="Pai H.S."/>
            <person name="Ahn H.K."/>
            <person name="Yeam I."/>
            <person name="Giovannoni J.J."/>
            <person name="Rose J.K."/>
            <person name="Sorensen I."/>
            <person name="Lee S.J."/>
            <person name="Kim R.W."/>
            <person name="Choi I.Y."/>
            <person name="Choi B.S."/>
            <person name="Lim J.S."/>
            <person name="Lee Y.H."/>
            <person name="Choi D."/>
        </authorList>
    </citation>
    <scope>NUCLEOTIDE SEQUENCE [LARGE SCALE GENOMIC DNA]</scope>
    <source>
        <strain evidence="5">cv. CM334</strain>
    </source>
</reference>
<dbReference type="GO" id="GO:0007165">
    <property type="term" value="P:signal transduction"/>
    <property type="evidence" value="ECO:0000318"/>
    <property type="project" value="GO_Central"/>
</dbReference>
<dbReference type="Gene3D" id="1.20.190.20">
    <property type="entry name" value="14-3-3 domain"/>
    <property type="match status" value="1"/>
</dbReference>
<evidence type="ECO:0000313" key="5">
    <source>
        <dbReference type="Proteomes" id="UP000222542"/>
    </source>
</evidence>
<comment type="similarity">
    <text evidence="1">Belongs to the 14-3-3 family.</text>
</comment>
<reference evidence="4 5" key="2">
    <citation type="journal article" date="2017" name="Genome Biol.">
        <title>New reference genome sequences of hot pepper reveal the massive evolution of plant disease-resistance genes by retroduplication.</title>
        <authorList>
            <person name="Kim S."/>
            <person name="Park J."/>
            <person name="Yeom S.I."/>
            <person name="Kim Y.M."/>
            <person name="Seo E."/>
            <person name="Kim K.T."/>
            <person name="Kim M.S."/>
            <person name="Lee J.M."/>
            <person name="Cheong K."/>
            <person name="Shin H.S."/>
            <person name="Kim S.B."/>
            <person name="Han K."/>
            <person name="Lee J."/>
            <person name="Park M."/>
            <person name="Lee H.A."/>
            <person name="Lee H.Y."/>
            <person name="Lee Y."/>
            <person name="Oh S."/>
            <person name="Lee J.H."/>
            <person name="Choi E."/>
            <person name="Choi E."/>
            <person name="Lee S.E."/>
            <person name="Jeon J."/>
            <person name="Kim H."/>
            <person name="Choi G."/>
            <person name="Song H."/>
            <person name="Lee J."/>
            <person name="Lee S.C."/>
            <person name="Kwon J.K."/>
            <person name="Lee H.Y."/>
            <person name="Koo N."/>
            <person name="Hong Y."/>
            <person name="Kim R.W."/>
            <person name="Kang W.H."/>
            <person name="Huh J.H."/>
            <person name="Kang B.C."/>
            <person name="Yang T.J."/>
            <person name="Lee Y.H."/>
            <person name="Bennetzen J.L."/>
            <person name="Choi D."/>
        </authorList>
    </citation>
    <scope>NUCLEOTIDE SEQUENCE [LARGE SCALE GENOMIC DNA]</scope>
    <source>
        <strain evidence="5">cv. CM334</strain>
    </source>
</reference>
<feature type="transmembrane region" description="Helical" evidence="2">
    <location>
        <begin position="163"/>
        <end position="181"/>
    </location>
</feature>
<proteinExistence type="inferred from homology"/>
<protein>
    <submittedName>
        <fullName evidence="4">14-3-3-like protein GF14 iota</fullName>
    </submittedName>
</protein>
<dbReference type="EMBL" id="AYRZ02000008">
    <property type="protein sequence ID" value="PHT74057.1"/>
    <property type="molecule type" value="Genomic_DNA"/>
</dbReference>
<gene>
    <name evidence="4" type="ORF">T459_21334</name>
</gene>
<evidence type="ECO:0000256" key="2">
    <source>
        <dbReference type="SAM" id="Phobius"/>
    </source>
</evidence>
<sequence>MSSVKIIKTYRKRVEYELTNICSDILSVIDEHLILCSTTGESTVFFCSIPSVLAQMFFDIYMKDRQHLFPIFVAATAIASSDLAPAHPIRHGLALNFLIFYYEILNSPERLEINLMDNRYKSFDKAIAKLDSLSEESYKGSTLIMQFLRDTHFVDIRSIRGKYALWDALIFSMLIRFLMIADNYELGVNGYFIW</sequence>
<organism evidence="4 5">
    <name type="scientific">Capsicum annuum</name>
    <name type="common">Capsicum pepper</name>
    <dbReference type="NCBI Taxonomy" id="4072"/>
    <lineage>
        <taxon>Eukaryota</taxon>
        <taxon>Viridiplantae</taxon>
        <taxon>Streptophyta</taxon>
        <taxon>Embryophyta</taxon>
        <taxon>Tracheophyta</taxon>
        <taxon>Spermatophyta</taxon>
        <taxon>Magnoliopsida</taxon>
        <taxon>eudicotyledons</taxon>
        <taxon>Gunneridae</taxon>
        <taxon>Pentapetalae</taxon>
        <taxon>asterids</taxon>
        <taxon>lamiids</taxon>
        <taxon>Solanales</taxon>
        <taxon>Solanaceae</taxon>
        <taxon>Solanoideae</taxon>
        <taxon>Capsiceae</taxon>
        <taxon>Capsicum</taxon>
    </lineage>
</organism>
<dbReference type="AlphaFoldDB" id="A0A2G2YWB0"/>
<evidence type="ECO:0000256" key="1">
    <source>
        <dbReference type="ARBA" id="ARBA00006141"/>
    </source>
</evidence>
<dbReference type="Proteomes" id="UP000222542">
    <property type="component" value="Unassembled WGS sequence"/>
</dbReference>
<name>A0A2G2YWB0_CAPAN</name>
<dbReference type="PANTHER" id="PTHR18860">
    <property type="entry name" value="14-3-3 PROTEIN"/>
    <property type="match status" value="1"/>
</dbReference>
<keyword evidence="2" id="KW-0812">Transmembrane</keyword>
<dbReference type="Gramene" id="PHT74057">
    <property type="protein sequence ID" value="PHT74057"/>
    <property type="gene ID" value="T459_21334"/>
</dbReference>
<dbReference type="Pfam" id="PF00244">
    <property type="entry name" value="14-3-3"/>
    <property type="match status" value="1"/>
</dbReference>
<dbReference type="GO" id="GO:0008104">
    <property type="term" value="P:intracellular protein localization"/>
    <property type="evidence" value="ECO:0000318"/>
    <property type="project" value="GO_Central"/>
</dbReference>
<feature type="domain" description="14-3-3" evidence="3">
    <location>
        <begin position="1"/>
        <end position="161"/>
    </location>
</feature>
<dbReference type="GO" id="GO:0005737">
    <property type="term" value="C:cytoplasm"/>
    <property type="evidence" value="ECO:0000318"/>
    <property type="project" value="GO_Central"/>
</dbReference>
<dbReference type="SMART" id="SM00101">
    <property type="entry name" value="14_3_3"/>
    <property type="match status" value="1"/>
</dbReference>
<keyword evidence="2" id="KW-1133">Transmembrane helix</keyword>
<keyword evidence="5" id="KW-1185">Reference proteome</keyword>
<dbReference type="InterPro" id="IPR023410">
    <property type="entry name" value="14-3-3_domain"/>
</dbReference>
<dbReference type="SUPFAM" id="SSF48445">
    <property type="entry name" value="14-3-3 protein"/>
    <property type="match status" value="1"/>
</dbReference>
<evidence type="ECO:0000313" key="4">
    <source>
        <dbReference type="EMBL" id="PHT74057.1"/>
    </source>
</evidence>
<keyword evidence="2" id="KW-0472">Membrane</keyword>
<dbReference type="InterPro" id="IPR036815">
    <property type="entry name" value="14-3-3_dom_sf"/>
</dbReference>
<comment type="caution">
    <text evidence="4">The sequence shown here is derived from an EMBL/GenBank/DDBJ whole genome shotgun (WGS) entry which is preliminary data.</text>
</comment>
<accession>A0A2G2YWB0</accession>
<dbReference type="STRING" id="4072.A0A2G2YWB0"/>
<dbReference type="InterPro" id="IPR000308">
    <property type="entry name" value="14-3-3"/>
</dbReference>
<evidence type="ECO:0000259" key="3">
    <source>
        <dbReference type="SMART" id="SM00101"/>
    </source>
</evidence>
<dbReference type="PRINTS" id="PR00305">
    <property type="entry name" value="1433ZETA"/>
</dbReference>